<evidence type="ECO:0000313" key="2">
    <source>
        <dbReference type="EMBL" id="TDX51165.1"/>
    </source>
</evidence>
<dbReference type="STRING" id="926561.GCA_000379025_02879"/>
<dbReference type="AlphaFoldDB" id="A0A4R8GXY7"/>
<dbReference type="Proteomes" id="UP000295832">
    <property type="component" value="Unassembled WGS sequence"/>
</dbReference>
<evidence type="ECO:0000313" key="3">
    <source>
        <dbReference type="Proteomes" id="UP000295832"/>
    </source>
</evidence>
<dbReference type="EMBL" id="SOEG01000015">
    <property type="protein sequence ID" value="TDX51165.1"/>
    <property type="molecule type" value="Genomic_DNA"/>
</dbReference>
<reference evidence="2 3" key="1">
    <citation type="submission" date="2019-03" db="EMBL/GenBank/DDBJ databases">
        <title>Subsurface microbial communities from deep shales in Ohio and West Virginia, USA.</title>
        <authorList>
            <person name="Wrighton K."/>
        </authorList>
    </citation>
    <scope>NUCLEOTIDE SEQUENCE [LARGE SCALE GENOMIC DNA]</scope>
    <source>
        <strain evidence="2 3">MSL 6dP</strain>
    </source>
</reference>
<sequence>MKVTFPHMGTMSIPVKTLLTELGLDVIVPPAITKKTLDLGVKYSPEFACLPLKLNIGNYIESLEKGADTIIMGGGVGPCRFGYYGEVQKDILNDLGYNFNMIIFEPIQGHWKEFYKSLKMLLGNISIMKIKTAWEQAWVKAKAVDHINRLTNQLRPYLVNRKEATKLYNQGLTMIDNANNIDETRKATDKIETRLNSLEQVQGYTPLKVGLVGEIYVLLEPFTNLHIEEKLGELGVLVDKSVYLTDWIEEHLYISIFRKDKNRRRIAELAKPYLNYFVGGHGVESVGEAVLYSQKNFDGVVHLGPFTCMPEIIAQSILPTVSKDLDIPILSLSVDEHTGEAGYITRLEAFVDLLARKDKKKEKII</sequence>
<dbReference type="PANTHER" id="PTHR32329:SF2">
    <property type="entry name" value="BIFUNCTIONAL PROTEIN [INCLUDES 2-HYDROXYACYL-COA DEHYDRATASE (N-TER) AND ITS ACTIVATOR DOMAIN (C_TERM)"/>
    <property type="match status" value="1"/>
</dbReference>
<organism evidence="2 3">
    <name type="scientific">Orenia marismortui</name>
    <dbReference type="NCBI Taxonomy" id="46469"/>
    <lineage>
        <taxon>Bacteria</taxon>
        <taxon>Bacillati</taxon>
        <taxon>Bacillota</taxon>
        <taxon>Clostridia</taxon>
        <taxon>Halanaerobiales</taxon>
        <taxon>Halobacteroidaceae</taxon>
        <taxon>Orenia</taxon>
    </lineage>
</organism>
<dbReference type="GO" id="GO:0016301">
    <property type="term" value="F:kinase activity"/>
    <property type="evidence" value="ECO:0007669"/>
    <property type="project" value="UniProtKB-KW"/>
</dbReference>
<dbReference type="Gene3D" id="3.40.50.11900">
    <property type="match status" value="1"/>
</dbReference>
<accession>A0A4R8GXY7</accession>
<keyword evidence="3" id="KW-1185">Reference proteome</keyword>
<keyword evidence="2" id="KW-0418">Kinase</keyword>
<comment type="caution">
    <text evidence="2">The sequence shown here is derived from an EMBL/GenBank/DDBJ whole genome shotgun (WGS) entry which is preliminary data.</text>
</comment>
<dbReference type="Pfam" id="PF09989">
    <property type="entry name" value="DUF2229"/>
    <property type="match status" value="1"/>
</dbReference>
<keyword evidence="2" id="KW-0808">Transferase</keyword>
<dbReference type="Pfam" id="PF06050">
    <property type="entry name" value="HGD-D"/>
    <property type="match status" value="1"/>
</dbReference>
<dbReference type="InterPro" id="IPR010327">
    <property type="entry name" value="FldB/FldC_alpha/beta"/>
</dbReference>
<feature type="domain" description="DUF2229" evidence="1">
    <location>
        <begin position="15"/>
        <end position="71"/>
    </location>
</feature>
<gene>
    <name evidence="2" type="ORF">C7959_11541</name>
</gene>
<dbReference type="RefSeq" id="WP_134116997.1">
    <property type="nucleotide sequence ID" value="NZ_SOEG01000015.1"/>
</dbReference>
<evidence type="ECO:0000259" key="1">
    <source>
        <dbReference type="Pfam" id="PF09989"/>
    </source>
</evidence>
<name>A0A4R8GXY7_9FIRM</name>
<protein>
    <submittedName>
        <fullName evidence="2">Putative nucleotide-binding protein (Sugar kinase/HSP70/actin superfamily)</fullName>
    </submittedName>
</protein>
<proteinExistence type="predicted"/>
<dbReference type="PANTHER" id="PTHR32329">
    <property type="entry name" value="BIFUNCTIONAL PROTEIN [INCLUDES 2-HYDROXYACYL-COA DEHYDRATASE (N-TER) AND ITS ACTIVATOR DOMAIN (C_TERM)-RELATED"/>
    <property type="match status" value="1"/>
</dbReference>
<dbReference type="InterPro" id="IPR051805">
    <property type="entry name" value="Dehydratase_Activator_Redct"/>
</dbReference>
<dbReference type="InterPro" id="IPR018709">
    <property type="entry name" value="CoA_activase_DUF2229"/>
</dbReference>